<keyword evidence="5" id="KW-1185">Reference proteome</keyword>
<feature type="domain" description="Acylphosphatase-like" evidence="3">
    <location>
        <begin position="3"/>
        <end position="89"/>
    </location>
</feature>
<feature type="active site" evidence="1">
    <location>
        <position position="36"/>
    </location>
</feature>
<dbReference type="PATRIC" id="fig|1110509.7.peg.1198"/>
<dbReference type="InterPro" id="IPR017968">
    <property type="entry name" value="Acylphosphatase_CS"/>
</dbReference>
<comment type="catalytic activity">
    <reaction evidence="1">
        <text>an acyl phosphate + H2O = a carboxylate + phosphate + H(+)</text>
        <dbReference type="Rhea" id="RHEA:14965"/>
        <dbReference type="ChEBI" id="CHEBI:15377"/>
        <dbReference type="ChEBI" id="CHEBI:15378"/>
        <dbReference type="ChEBI" id="CHEBI:29067"/>
        <dbReference type="ChEBI" id="CHEBI:43474"/>
        <dbReference type="ChEBI" id="CHEBI:59918"/>
        <dbReference type="EC" id="3.6.1.7"/>
    </reaction>
</comment>
<dbReference type="PANTHER" id="PTHR47268">
    <property type="entry name" value="ACYLPHOSPHATASE"/>
    <property type="match status" value="1"/>
</dbReference>
<evidence type="ECO:0000313" key="5">
    <source>
        <dbReference type="Proteomes" id="UP000005877"/>
    </source>
</evidence>
<gene>
    <name evidence="4" type="ordered locus">Mhar_1076</name>
</gene>
<dbReference type="AlphaFoldDB" id="G7WME9"/>
<evidence type="ECO:0000313" key="4">
    <source>
        <dbReference type="EMBL" id="AET64444.1"/>
    </source>
</evidence>
<evidence type="ECO:0000256" key="2">
    <source>
        <dbReference type="RuleBase" id="RU004168"/>
    </source>
</evidence>
<dbReference type="GeneID" id="12510245"/>
<dbReference type="PROSITE" id="PS00151">
    <property type="entry name" value="ACYLPHOSPHATASE_2"/>
    <property type="match status" value="1"/>
</dbReference>
<dbReference type="EMBL" id="CP003117">
    <property type="protein sequence ID" value="AET64444.1"/>
    <property type="molecule type" value="Genomic_DNA"/>
</dbReference>
<dbReference type="PANTHER" id="PTHR47268:SF4">
    <property type="entry name" value="ACYLPHOSPHATASE"/>
    <property type="match status" value="1"/>
</dbReference>
<dbReference type="Proteomes" id="UP000005877">
    <property type="component" value="Chromosome"/>
</dbReference>
<dbReference type="PRINTS" id="PR00112">
    <property type="entry name" value="ACYLPHPHTASE"/>
</dbReference>
<evidence type="ECO:0000256" key="1">
    <source>
        <dbReference type="PROSITE-ProRule" id="PRU00520"/>
    </source>
</evidence>
<dbReference type="HOGENOM" id="CLU_141932_2_1_2"/>
<dbReference type="InterPro" id="IPR036046">
    <property type="entry name" value="Acylphosphatase-like_dom_sf"/>
</dbReference>
<dbReference type="Pfam" id="PF00708">
    <property type="entry name" value="Acylphosphatase"/>
    <property type="match status" value="1"/>
</dbReference>
<dbReference type="GO" id="GO:0003998">
    <property type="term" value="F:acylphosphatase activity"/>
    <property type="evidence" value="ECO:0007669"/>
    <property type="project" value="UniProtKB-EC"/>
</dbReference>
<dbReference type="Gene3D" id="3.30.70.100">
    <property type="match status" value="1"/>
</dbReference>
<dbReference type="PROSITE" id="PS51160">
    <property type="entry name" value="ACYLPHOSPHATASE_3"/>
    <property type="match status" value="1"/>
</dbReference>
<feature type="active site" evidence="1">
    <location>
        <position position="18"/>
    </location>
</feature>
<proteinExistence type="inferred from homology"/>
<dbReference type="STRING" id="1110509.Mhar_1076"/>
<protein>
    <recommendedName>
        <fullName evidence="1">acylphosphatase</fullName>
        <ecNumber evidence="1">3.6.1.7</ecNumber>
    </recommendedName>
</protein>
<accession>G7WME9</accession>
<dbReference type="InterPro" id="IPR020456">
    <property type="entry name" value="Acylphosphatase"/>
</dbReference>
<sequence length="89" mass="9667">MICVRVRVSGRVQGVSYRNFTRSHAAELGVKGWVQNLPGGGVEALLQGERKKVGELLSLMKEGPAGALVSGMEVSEVPCREIEEFKVVR</sequence>
<reference evidence="4 5" key="1">
    <citation type="journal article" date="2012" name="PLoS ONE">
        <title>The genome characteristics and predicted function of methyl-group oxidation pathway in the obligate aceticlastic methanogens, Methanosaeta spp.</title>
        <authorList>
            <person name="Zhu J."/>
            <person name="Zheng H."/>
            <person name="Ai G."/>
            <person name="Zhang G."/>
            <person name="Liu D."/>
            <person name="Liu X."/>
            <person name="Dong X."/>
        </authorList>
    </citation>
    <scope>NUCLEOTIDE SEQUENCE [LARGE SCALE GENOMIC DNA]</scope>
    <source>
        <strain evidence="4 5">6Ac</strain>
    </source>
</reference>
<organism evidence="4 5">
    <name type="scientific">Methanothrix harundinacea (strain 6Ac)</name>
    <name type="common">Methanosaeta harundinacea</name>
    <dbReference type="NCBI Taxonomy" id="1110509"/>
    <lineage>
        <taxon>Archaea</taxon>
        <taxon>Methanobacteriati</taxon>
        <taxon>Methanobacteriota</taxon>
        <taxon>Stenosarchaea group</taxon>
        <taxon>Methanomicrobia</taxon>
        <taxon>Methanotrichales</taxon>
        <taxon>Methanotrichaceae</taxon>
        <taxon>Methanothrix</taxon>
    </lineage>
</organism>
<dbReference type="InterPro" id="IPR001792">
    <property type="entry name" value="Acylphosphatase-like_dom"/>
</dbReference>
<evidence type="ECO:0000259" key="3">
    <source>
        <dbReference type="PROSITE" id="PS51160"/>
    </source>
</evidence>
<dbReference type="EC" id="3.6.1.7" evidence="1"/>
<dbReference type="OrthoDB" id="6643at2157"/>
<comment type="similarity">
    <text evidence="2">Belongs to the acylphosphatase family.</text>
</comment>
<dbReference type="KEGG" id="mhi:Mhar_1076"/>
<dbReference type="SUPFAM" id="SSF54975">
    <property type="entry name" value="Acylphosphatase/BLUF domain-like"/>
    <property type="match status" value="1"/>
</dbReference>
<keyword evidence="1" id="KW-0378">Hydrolase</keyword>
<name>G7WME9_METH6</name>
<dbReference type="RefSeq" id="WP_014586629.1">
    <property type="nucleotide sequence ID" value="NC_017527.1"/>
</dbReference>